<reference evidence="1 2" key="2">
    <citation type="submission" date="2012-02" db="EMBL/GenBank/DDBJ databases">
        <title>Improved High-Quality Draft sequence of Desulfobacter postgatei 2ac9.</title>
        <authorList>
            <consortium name="US DOE Joint Genome Institute"/>
            <person name="Lucas S."/>
            <person name="Han J."/>
            <person name="Lapidus A."/>
            <person name="Cheng J.-F."/>
            <person name="Goodwin L."/>
            <person name="Pitluck S."/>
            <person name="Peters L."/>
            <person name="Ovchinnikova G."/>
            <person name="Held B."/>
            <person name="Detter J.C."/>
            <person name="Han C."/>
            <person name="Tapia R."/>
            <person name="Land M."/>
            <person name="Hauser L."/>
            <person name="Kyrpides N."/>
            <person name="Ivanova N."/>
            <person name="Pagani I."/>
            <person name="Orellana R."/>
            <person name="Lovley D."/>
            <person name="Woyke T."/>
        </authorList>
    </citation>
    <scope>NUCLEOTIDE SEQUENCE [LARGE SCALE GENOMIC DNA]</scope>
    <source>
        <strain evidence="1 2">2ac9</strain>
    </source>
</reference>
<dbReference type="AlphaFoldDB" id="I5B5V5"/>
<dbReference type="SUPFAM" id="SSF48452">
    <property type="entry name" value="TPR-like"/>
    <property type="match status" value="1"/>
</dbReference>
<dbReference type="HOGENOM" id="CLU_645173_0_0_7"/>
<reference evidence="1 2" key="1">
    <citation type="submission" date="2011-09" db="EMBL/GenBank/DDBJ databases">
        <authorList>
            <consortium name="US DOE Joint Genome Institute (JGI-PGF)"/>
            <person name="Lucas S."/>
            <person name="Han J."/>
            <person name="Lapidus A."/>
            <person name="Cheng J.-F."/>
            <person name="Goodwin L."/>
            <person name="Pitluck S."/>
            <person name="Peters L."/>
            <person name="Land M.L."/>
            <person name="Hauser L."/>
            <person name="Orellana R."/>
            <person name="Lovley D."/>
            <person name="Woyke T.J."/>
        </authorList>
    </citation>
    <scope>NUCLEOTIDE SEQUENCE [LARGE SCALE GENOMIC DNA]</scope>
    <source>
        <strain evidence="1 2">2ac9</strain>
    </source>
</reference>
<dbReference type="eggNOG" id="COG0500">
    <property type="taxonomic scope" value="Bacteria"/>
</dbReference>
<sequence>MGVFANIFNWLRDKTRPQGYSPPYVKAENSETWETCSEESSSEVMLAAYYDKNLFERARTQWQFGDWESLARIERESLNHHPQRTSLALLAAAGHQQQGNTEATREFTRLAKEWGASRKMISQVLIAGVYNTLGKASALCGQQQRAIGHFQESLRIAGDGGDVKLLTQARASWQAEGFQFPGRGSGNSLLTISTSEQPPTDAAAHQTPSDKYAALALIHALLKPALYLEIGVGQGKSLALPACPAVGVDPVPRQLDHLPDTARVVTATSDEFFADMAKHILPHTPDLILLDGMPLLEYLLRDFIHAEALAHSKTLIMVPGVLPPDPAQATRRRTGQDWTGDIWKFPEILQTHRPDLRRLLLDVTPSGLLLITGLDPASTILSDKTPEILSNYQSVEVVPEKVTTRSDAVAPDQRVIREFVLGCRF</sequence>
<dbReference type="Proteomes" id="UP000005778">
    <property type="component" value="Chromosome"/>
</dbReference>
<protein>
    <recommendedName>
        <fullName evidence="3">Tetratricopeptide repeat protein</fullName>
    </recommendedName>
</protein>
<accession>I5B5V5</accession>
<dbReference type="OrthoDB" id="5379872at2"/>
<dbReference type="eggNOG" id="COG2226">
    <property type="taxonomic scope" value="Bacteria"/>
</dbReference>
<dbReference type="STRING" id="879212.DespoDRAFT_03059"/>
<evidence type="ECO:0000313" key="2">
    <source>
        <dbReference type="Proteomes" id="UP000005778"/>
    </source>
</evidence>
<name>I5B5V5_9BACT</name>
<evidence type="ECO:0000313" key="1">
    <source>
        <dbReference type="EMBL" id="EIM64868.1"/>
    </source>
</evidence>
<evidence type="ECO:0008006" key="3">
    <source>
        <dbReference type="Google" id="ProtNLM"/>
    </source>
</evidence>
<proteinExistence type="predicted"/>
<organism evidence="1 2">
    <name type="scientific">Desulfobacter postgatei 2ac9</name>
    <dbReference type="NCBI Taxonomy" id="879212"/>
    <lineage>
        <taxon>Bacteria</taxon>
        <taxon>Pseudomonadati</taxon>
        <taxon>Thermodesulfobacteriota</taxon>
        <taxon>Desulfobacteria</taxon>
        <taxon>Desulfobacterales</taxon>
        <taxon>Desulfobacteraceae</taxon>
        <taxon>Desulfobacter</taxon>
    </lineage>
</organism>
<gene>
    <name evidence="1" type="ORF">DespoDRAFT_03059</name>
</gene>
<dbReference type="RefSeq" id="WP_004074507.1">
    <property type="nucleotide sequence ID" value="NZ_CM001488.1"/>
</dbReference>
<dbReference type="SUPFAM" id="SSF53335">
    <property type="entry name" value="S-adenosyl-L-methionine-dependent methyltransferases"/>
    <property type="match status" value="1"/>
</dbReference>
<dbReference type="InterPro" id="IPR029063">
    <property type="entry name" value="SAM-dependent_MTases_sf"/>
</dbReference>
<keyword evidence="2" id="KW-1185">Reference proteome</keyword>
<dbReference type="InterPro" id="IPR011990">
    <property type="entry name" value="TPR-like_helical_dom_sf"/>
</dbReference>
<dbReference type="EMBL" id="CM001488">
    <property type="protein sequence ID" value="EIM64868.1"/>
    <property type="molecule type" value="Genomic_DNA"/>
</dbReference>
<dbReference type="Gene3D" id="1.25.40.10">
    <property type="entry name" value="Tetratricopeptide repeat domain"/>
    <property type="match status" value="1"/>
</dbReference>